<organism evidence="2 3">
    <name type="scientific">Cladobotryum mycophilum</name>
    <dbReference type="NCBI Taxonomy" id="491253"/>
    <lineage>
        <taxon>Eukaryota</taxon>
        <taxon>Fungi</taxon>
        <taxon>Dikarya</taxon>
        <taxon>Ascomycota</taxon>
        <taxon>Pezizomycotina</taxon>
        <taxon>Sordariomycetes</taxon>
        <taxon>Hypocreomycetidae</taxon>
        <taxon>Hypocreales</taxon>
        <taxon>Hypocreaceae</taxon>
        <taxon>Cladobotryum</taxon>
    </lineage>
</organism>
<keyword evidence="3" id="KW-1185">Reference proteome</keyword>
<protein>
    <submittedName>
        <fullName evidence="2">YbiU-like protein</fullName>
    </submittedName>
</protein>
<dbReference type="Gene3D" id="2.60.120.330">
    <property type="entry name" value="B-lactam Antibiotic, Isopenicillin N Synthase, Chain"/>
    <property type="match status" value="1"/>
</dbReference>
<evidence type="ECO:0000313" key="3">
    <source>
        <dbReference type="Proteomes" id="UP001338125"/>
    </source>
</evidence>
<comment type="caution">
    <text evidence="2">The sequence shown here is derived from an EMBL/GenBank/DDBJ whole genome shotgun (WGS) entry which is preliminary data.</text>
</comment>
<feature type="compositionally biased region" description="Basic and acidic residues" evidence="1">
    <location>
        <begin position="1"/>
        <end position="10"/>
    </location>
</feature>
<accession>A0ABR0SUK0</accession>
<reference evidence="2 3" key="1">
    <citation type="submission" date="2024-01" db="EMBL/GenBank/DDBJ databases">
        <title>Complete genome of Cladobotryum mycophilum ATHUM6906.</title>
        <authorList>
            <person name="Christinaki A.C."/>
            <person name="Myridakis A.I."/>
            <person name="Kouvelis V.N."/>
        </authorList>
    </citation>
    <scope>NUCLEOTIDE SEQUENCE [LARGE SCALE GENOMIC DNA]</scope>
    <source>
        <strain evidence="2 3">ATHUM6906</strain>
    </source>
</reference>
<evidence type="ECO:0000256" key="1">
    <source>
        <dbReference type="SAM" id="MobiDB-lite"/>
    </source>
</evidence>
<dbReference type="InterPro" id="IPR010856">
    <property type="entry name" value="Gig2-like"/>
</dbReference>
<proteinExistence type="predicted"/>
<sequence length="506" mass="56388">MDKRNHDAAFKLRQTTPEHPVSSSAHCHGTSSEKEGDISDAFVSLSGTARPPLPDRFRQLKCDLVRGREKEVAESWARLLRELKKENEIIAQRGPQVIPQIEFSDMENGIERLKGEIKKRGAVVVKGVIPEDVARDYKNQVEEYVAKNPHTKAFPSRDNAQVYELYWSKPQLEARAHPSLLQVQRHLISSLWHTTLRPNSRINLDIPISYADRLRIRQPGDGSFALGPHMDGGSVERWEREGYGRGGVYDAVFEGRWDEYDGWDASSRVDAVSDLYDGLGACSAFRMWQGWLSMSHTKPGEGTLQVYPHVHLSTAYVLLRPFFEPLSRIRGPGFLEEGNWVFTGEDGCDGANMTSELHGATPRHGQELNDELHPHLELYRTMVHVPKIAPGDFVAWHCDTIHAVDKVHAGQSDSSVLYIPVCPVTDTNVEYLVRQRQAFRDGTPGPDFPGGVGESQHVDRPTEAVLRGLAGVEGRRAMGLEKLVVSSSVSGGQREVVEGANVTLGL</sequence>
<dbReference type="PANTHER" id="PTHR30613:SF1">
    <property type="entry name" value="DUF1479 DOMAIN PROTEIN (AFU_ORTHOLOGUE AFUA_5G09280)"/>
    <property type="match status" value="1"/>
</dbReference>
<evidence type="ECO:0000313" key="2">
    <source>
        <dbReference type="EMBL" id="KAK5995420.1"/>
    </source>
</evidence>
<dbReference type="EMBL" id="JAVFKD010000004">
    <property type="protein sequence ID" value="KAK5995420.1"/>
    <property type="molecule type" value="Genomic_DNA"/>
</dbReference>
<feature type="region of interest" description="Disordered" evidence="1">
    <location>
        <begin position="1"/>
        <end position="35"/>
    </location>
</feature>
<name>A0ABR0SUK0_9HYPO</name>
<dbReference type="Pfam" id="PF07350">
    <property type="entry name" value="Gig2-like"/>
    <property type="match status" value="1"/>
</dbReference>
<gene>
    <name evidence="2" type="ORF">PT974_03825</name>
</gene>
<dbReference type="PANTHER" id="PTHR30613">
    <property type="entry name" value="UNCHARACTERIZED PROTEIN YBIU-RELATED"/>
    <property type="match status" value="1"/>
</dbReference>
<dbReference type="Proteomes" id="UP001338125">
    <property type="component" value="Unassembled WGS sequence"/>
</dbReference>
<dbReference type="InterPro" id="IPR027443">
    <property type="entry name" value="IPNS-like_sf"/>
</dbReference>
<feature type="compositionally biased region" description="Polar residues" evidence="1">
    <location>
        <begin position="13"/>
        <end position="25"/>
    </location>
</feature>
<dbReference type="SUPFAM" id="SSF51197">
    <property type="entry name" value="Clavaminate synthase-like"/>
    <property type="match status" value="1"/>
</dbReference>